<evidence type="ECO:0000259" key="1">
    <source>
        <dbReference type="PROSITE" id="PS50190"/>
    </source>
</evidence>
<dbReference type="PANTHER" id="PTHR10663:SF388">
    <property type="entry name" value="GOLGI-SPECIFIC BREFELDIN A-RESISTANCE GUANINE NUCLEOTIDE EXCHANGE FACTOR 1"/>
    <property type="match status" value="1"/>
</dbReference>
<gene>
    <name evidence="2" type="ORF">DAPPUDRAFT_327619</name>
</gene>
<dbReference type="InParanoid" id="E9HB91"/>
<dbReference type="PANTHER" id="PTHR10663">
    <property type="entry name" value="GUANYL-NUCLEOTIDE EXCHANGE FACTOR"/>
    <property type="match status" value="1"/>
</dbReference>
<protein>
    <recommendedName>
        <fullName evidence="1">SEC7 domain-containing protein</fullName>
    </recommendedName>
</protein>
<dbReference type="OrthoDB" id="10258608at2759"/>
<organism evidence="2 3">
    <name type="scientific">Daphnia pulex</name>
    <name type="common">Water flea</name>
    <dbReference type="NCBI Taxonomy" id="6669"/>
    <lineage>
        <taxon>Eukaryota</taxon>
        <taxon>Metazoa</taxon>
        <taxon>Ecdysozoa</taxon>
        <taxon>Arthropoda</taxon>
        <taxon>Crustacea</taxon>
        <taxon>Branchiopoda</taxon>
        <taxon>Diplostraca</taxon>
        <taxon>Cladocera</taxon>
        <taxon>Anomopoda</taxon>
        <taxon>Daphniidae</taxon>
        <taxon>Daphnia</taxon>
    </lineage>
</organism>
<dbReference type="PROSITE" id="PS50190">
    <property type="entry name" value="SEC7"/>
    <property type="match status" value="1"/>
</dbReference>
<dbReference type="GO" id="GO:0005737">
    <property type="term" value="C:cytoplasm"/>
    <property type="evidence" value="ECO:0007669"/>
    <property type="project" value="UniProtKB-ARBA"/>
</dbReference>
<accession>E9HB91</accession>
<dbReference type="HOGENOM" id="CLU_1994916_0_0_1"/>
<dbReference type="InterPro" id="IPR035999">
    <property type="entry name" value="Sec7_dom_sf"/>
</dbReference>
<dbReference type="Gene3D" id="1.10.1000.11">
    <property type="entry name" value="Arf Nucleotide-binding Site Opener,domain 2"/>
    <property type="match status" value="1"/>
</dbReference>
<proteinExistence type="predicted"/>
<dbReference type="GO" id="GO:0005085">
    <property type="term" value="F:guanyl-nucleotide exchange factor activity"/>
    <property type="evidence" value="ECO:0007669"/>
    <property type="project" value="InterPro"/>
</dbReference>
<dbReference type="SMART" id="SM00222">
    <property type="entry name" value="Sec7"/>
    <property type="match status" value="1"/>
</dbReference>
<dbReference type="KEGG" id="dpx:DAPPUDRAFT_327619"/>
<dbReference type="eggNOG" id="KOG0928">
    <property type="taxonomic scope" value="Eukaryota"/>
</dbReference>
<dbReference type="GO" id="GO:0032012">
    <property type="term" value="P:regulation of ARF protein signal transduction"/>
    <property type="evidence" value="ECO:0007669"/>
    <property type="project" value="InterPro"/>
</dbReference>
<dbReference type="GO" id="GO:0012505">
    <property type="term" value="C:endomembrane system"/>
    <property type="evidence" value="ECO:0007669"/>
    <property type="project" value="UniProtKB-ARBA"/>
</dbReference>
<evidence type="ECO:0000313" key="2">
    <source>
        <dbReference type="EMBL" id="EFX70991.1"/>
    </source>
</evidence>
<dbReference type="InterPro" id="IPR000904">
    <property type="entry name" value="Sec7_dom"/>
</dbReference>
<keyword evidence="3" id="KW-1185">Reference proteome</keyword>
<dbReference type="EMBL" id="GL732615">
    <property type="protein sequence ID" value="EFX70991.1"/>
    <property type="molecule type" value="Genomic_DNA"/>
</dbReference>
<dbReference type="GO" id="GO:0016192">
    <property type="term" value="P:vesicle-mediated transport"/>
    <property type="evidence" value="ECO:0007669"/>
    <property type="project" value="UniProtKB-ARBA"/>
</dbReference>
<dbReference type="AlphaFoldDB" id="E9HB91"/>
<feature type="domain" description="SEC7" evidence="1">
    <location>
        <begin position="16"/>
        <end position="105"/>
    </location>
</feature>
<dbReference type="SUPFAM" id="SSF48425">
    <property type="entry name" value="Sec7 domain"/>
    <property type="match status" value="1"/>
</dbReference>
<name>E9HB91_DAPPU</name>
<dbReference type="PhylomeDB" id="E9HB91"/>
<reference evidence="2 3" key="1">
    <citation type="journal article" date="2011" name="Science">
        <title>The ecoresponsive genome of Daphnia pulex.</title>
        <authorList>
            <person name="Colbourne J.K."/>
            <person name="Pfrender M.E."/>
            <person name="Gilbert D."/>
            <person name="Thomas W.K."/>
            <person name="Tucker A."/>
            <person name="Oakley T.H."/>
            <person name="Tokishita S."/>
            <person name="Aerts A."/>
            <person name="Arnold G.J."/>
            <person name="Basu M.K."/>
            <person name="Bauer D.J."/>
            <person name="Caceres C.E."/>
            <person name="Carmel L."/>
            <person name="Casola C."/>
            <person name="Choi J.H."/>
            <person name="Detter J.C."/>
            <person name="Dong Q."/>
            <person name="Dusheyko S."/>
            <person name="Eads B.D."/>
            <person name="Frohlich T."/>
            <person name="Geiler-Samerotte K.A."/>
            <person name="Gerlach D."/>
            <person name="Hatcher P."/>
            <person name="Jogdeo S."/>
            <person name="Krijgsveld J."/>
            <person name="Kriventseva E.V."/>
            <person name="Kultz D."/>
            <person name="Laforsch C."/>
            <person name="Lindquist E."/>
            <person name="Lopez J."/>
            <person name="Manak J.R."/>
            <person name="Muller J."/>
            <person name="Pangilinan J."/>
            <person name="Patwardhan R.P."/>
            <person name="Pitluck S."/>
            <person name="Pritham E.J."/>
            <person name="Rechtsteiner A."/>
            <person name="Rho M."/>
            <person name="Rogozin I.B."/>
            <person name="Sakarya O."/>
            <person name="Salamov A."/>
            <person name="Schaack S."/>
            <person name="Shapiro H."/>
            <person name="Shiga Y."/>
            <person name="Skalitzky C."/>
            <person name="Smith Z."/>
            <person name="Souvorov A."/>
            <person name="Sung W."/>
            <person name="Tang Z."/>
            <person name="Tsuchiya D."/>
            <person name="Tu H."/>
            <person name="Vos H."/>
            <person name="Wang M."/>
            <person name="Wolf Y.I."/>
            <person name="Yamagata H."/>
            <person name="Yamada T."/>
            <person name="Ye Y."/>
            <person name="Shaw J.R."/>
            <person name="Andrews J."/>
            <person name="Crease T.J."/>
            <person name="Tang H."/>
            <person name="Lucas S.M."/>
            <person name="Robertson H.M."/>
            <person name="Bork P."/>
            <person name="Koonin E.V."/>
            <person name="Zdobnov E.M."/>
            <person name="Grigoriev I.V."/>
            <person name="Lynch M."/>
            <person name="Boore J.L."/>
        </authorList>
    </citation>
    <scope>NUCLEOTIDE SEQUENCE [LARGE SCALE GENOMIC DNA]</scope>
</reference>
<dbReference type="Pfam" id="PF01369">
    <property type="entry name" value="Sec7"/>
    <property type="match status" value="1"/>
</dbReference>
<dbReference type="Proteomes" id="UP000000305">
    <property type="component" value="Unassembled WGS sequence"/>
</dbReference>
<evidence type="ECO:0000313" key="3">
    <source>
        <dbReference type="Proteomes" id="UP000000305"/>
    </source>
</evidence>
<sequence length="125" mass="14238">MAGAKHLNSKSAKGIQYLQENGLLVDSLDPTQFKCNDAPFFNTDTAFTLTYAVIMLNVDQHNKNVKRQNILMAVDEFKRNLTKVNGSQDFESTMLEEIHQAIRSEEIVMPAEQMGLVKDNYLWKV</sequence>
<dbReference type="STRING" id="6669.E9HB91"/>
<dbReference type="InterPro" id="IPR023394">
    <property type="entry name" value="Sec7_C_sf"/>
</dbReference>